<dbReference type="EMBL" id="JARKIB010000040">
    <property type="protein sequence ID" value="KAJ7759060.1"/>
    <property type="molecule type" value="Genomic_DNA"/>
</dbReference>
<dbReference type="Proteomes" id="UP001215598">
    <property type="component" value="Unassembled WGS sequence"/>
</dbReference>
<keyword evidence="2" id="KW-0812">Transmembrane</keyword>
<evidence type="ECO:0000313" key="3">
    <source>
        <dbReference type="EMBL" id="KAJ7759060.1"/>
    </source>
</evidence>
<keyword evidence="2" id="KW-1133">Transmembrane helix</keyword>
<reference evidence="3" key="1">
    <citation type="submission" date="2023-03" db="EMBL/GenBank/DDBJ databases">
        <title>Massive genome expansion in bonnet fungi (Mycena s.s.) driven by repeated elements and novel gene families across ecological guilds.</title>
        <authorList>
            <consortium name="Lawrence Berkeley National Laboratory"/>
            <person name="Harder C.B."/>
            <person name="Miyauchi S."/>
            <person name="Viragh M."/>
            <person name="Kuo A."/>
            <person name="Thoen E."/>
            <person name="Andreopoulos B."/>
            <person name="Lu D."/>
            <person name="Skrede I."/>
            <person name="Drula E."/>
            <person name="Henrissat B."/>
            <person name="Morin E."/>
            <person name="Kohler A."/>
            <person name="Barry K."/>
            <person name="LaButti K."/>
            <person name="Morin E."/>
            <person name="Salamov A."/>
            <person name="Lipzen A."/>
            <person name="Mereny Z."/>
            <person name="Hegedus B."/>
            <person name="Baldrian P."/>
            <person name="Stursova M."/>
            <person name="Weitz H."/>
            <person name="Taylor A."/>
            <person name="Grigoriev I.V."/>
            <person name="Nagy L.G."/>
            <person name="Martin F."/>
            <person name="Kauserud H."/>
        </authorList>
    </citation>
    <scope>NUCLEOTIDE SEQUENCE</scope>
    <source>
        <strain evidence="3">CBHHK182m</strain>
    </source>
</reference>
<name>A0AAD7J830_9AGAR</name>
<protein>
    <submittedName>
        <fullName evidence="3">Uncharacterized protein</fullName>
    </submittedName>
</protein>
<keyword evidence="2" id="KW-0472">Membrane</keyword>
<feature type="region of interest" description="Disordered" evidence="1">
    <location>
        <begin position="79"/>
        <end position="164"/>
    </location>
</feature>
<evidence type="ECO:0000256" key="2">
    <source>
        <dbReference type="SAM" id="Phobius"/>
    </source>
</evidence>
<dbReference type="AlphaFoldDB" id="A0AAD7J830"/>
<feature type="compositionally biased region" description="Low complexity" evidence="1">
    <location>
        <begin position="105"/>
        <end position="127"/>
    </location>
</feature>
<accession>A0AAD7J830</accession>
<evidence type="ECO:0000313" key="4">
    <source>
        <dbReference type="Proteomes" id="UP001215598"/>
    </source>
</evidence>
<sequence>MSLISPRGTGLPDASLPILASPLPPATAAKVMLVVILIAASLYYVSPTRLTRVLSVAMNKLDKVFAEVSAAGLLGLLSPEDMQTVVSTHPPKQDPRTWPPPPPSSSSQQLPPQQAQAQPQPQTKQSWPPAPPYPRPTVALSGSLTLAMGPPSSSGSGGGNENVN</sequence>
<comment type="caution">
    <text evidence="3">The sequence shown here is derived from an EMBL/GenBank/DDBJ whole genome shotgun (WGS) entry which is preliminary data.</text>
</comment>
<gene>
    <name evidence="3" type="ORF">B0H16DRAFT_1720482</name>
</gene>
<feature type="transmembrane region" description="Helical" evidence="2">
    <location>
        <begin position="26"/>
        <end position="45"/>
    </location>
</feature>
<organism evidence="3 4">
    <name type="scientific">Mycena metata</name>
    <dbReference type="NCBI Taxonomy" id="1033252"/>
    <lineage>
        <taxon>Eukaryota</taxon>
        <taxon>Fungi</taxon>
        <taxon>Dikarya</taxon>
        <taxon>Basidiomycota</taxon>
        <taxon>Agaricomycotina</taxon>
        <taxon>Agaricomycetes</taxon>
        <taxon>Agaricomycetidae</taxon>
        <taxon>Agaricales</taxon>
        <taxon>Marasmiineae</taxon>
        <taxon>Mycenaceae</taxon>
        <taxon>Mycena</taxon>
    </lineage>
</organism>
<proteinExistence type="predicted"/>
<keyword evidence="4" id="KW-1185">Reference proteome</keyword>
<evidence type="ECO:0000256" key="1">
    <source>
        <dbReference type="SAM" id="MobiDB-lite"/>
    </source>
</evidence>
<feature type="compositionally biased region" description="Gly residues" evidence="1">
    <location>
        <begin position="155"/>
        <end position="164"/>
    </location>
</feature>